<dbReference type="EMBL" id="JBEPTQ010000002">
    <property type="protein sequence ID" value="MET4717149.1"/>
    <property type="molecule type" value="Genomic_DNA"/>
</dbReference>
<protein>
    <recommendedName>
        <fullName evidence="5">Integrase</fullName>
    </recommendedName>
</protein>
<dbReference type="RefSeq" id="WP_354268586.1">
    <property type="nucleotide sequence ID" value="NZ_JBEPTQ010000002.1"/>
</dbReference>
<name>A0ABV2RJQ7_BRAJP</name>
<accession>A0ABV2RJQ7</accession>
<dbReference type="Gene3D" id="1.10.443.10">
    <property type="entry name" value="Intergrase catalytic core"/>
    <property type="match status" value="1"/>
</dbReference>
<dbReference type="SUPFAM" id="SSF56349">
    <property type="entry name" value="DNA breaking-rejoining enzymes"/>
    <property type="match status" value="1"/>
</dbReference>
<evidence type="ECO:0000313" key="3">
    <source>
        <dbReference type="EMBL" id="MET4717149.1"/>
    </source>
</evidence>
<sequence length="505" mass="57198">MPEDVIFDKAGRPVDCSGDVWQLNHAGESIALDWTRLADLPEPVRNAALLYVRERIEDWAPQTVQGVFYMYTLLANCRFFATGYAGTVAFRAFDELRADKRAGSPELTRFRRWYRWAAILELPAFDKAVWRQLETVTIGANPQGRPSRKKDPERGPLTDGERQALLNMALDERTKLPLSERVAILLGMGLGANSGQYALLQVQDYFTESTGATKYHFVMMPRQKKGHERERLAFRQRAIEPEWAQPLSRLINRNRGIADRVYRRSTGKKRPDHVAIPIFMRGSVRTDLTPAMAEYGLHLTPSEFTELLKRACRHLKVKSRSGQPLKINQRRLRSTFTTNLIMDGRSAQQVADALDHSSIHPLKHYEFADHGVVPSLDKRLGEEMKRIAGAFLGTLTERASEAARERQASSRRSYFDREHGCGADLGNCGNSCQCDLPAPLACYTCELFEPWIDAPHERLLTQLKSERDQRKKSGLHPRIVAVQDRAIAALEDLITKIHARDGVAA</sequence>
<keyword evidence="1" id="KW-0233">DNA recombination</keyword>
<evidence type="ECO:0000313" key="4">
    <source>
        <dbReference type="Proteomes" id="UP001549291"/>
    </source>
</evidence>
<dbReference type="InterPro" id="IPR011010">
    <property type="entry name" value="DNA_brk_join_enz"/>
</dbReference>
<dbReference type="Proteomes" id="UP001549291">
    <property type="component" value="Unassembled WGS sequence"/>
</dbReference>
<proteinExistence type="predicted"/>
<keyword evidence="4" id="KW-1185">Reference proteome</keyword>
<comment type="caution">
    <text evidence="3">The sequence shown here is derived from an EMBL/GenBank/DDBJ whole genome shotgun (WGS) entry which is preliminary data.</text>
</comment>
<evidence type="ECO:0008006" key="5">
    <source>
        <dbReference type="Google" id="ProtNLM"/>
    </source>
</evidence>
<feature type="compositionally biased region" description="Basic and acidic residues" evidence="2">
    <location>
        <begin position="149"/>
        <end position="159"/>
    </location>
</feature>
<gene>
    <name evidence="3" type="ORF">ABIF63_001255</name>
</gene>
<evidence type="ECO:0000256" key="1">
    <source>
        <dbReference type="ARBA" id="ARBA00023172"/>
    </source>
</evidence>
<reference evidence="3 4" key="1">
    <citation type="submission" date="2024-06" db="EMBL/GenBank/DDBJ databases">
        <title>Genomic Encyclopedia of Type Strains, Phase V (KMG-V): Genome sequencing to study the core and pangenomes of soil and plant-associated prokaryotes.</title>
        <authorList>
            <person name="Whitman W."/>
        </authorList>
    </citation>
    <scope>NUCLEOTIDE SEQUENCE [LARGE SCALE GENOMIC DNA]</scope>
    <source>
        <strain evidence="3 4">USDA 160</strain>
    </source>
</reference>
<dbReference type="InterPro" id="IPR013762">
    <property type="entry name" value="Integrase-like_cat_sf"/>
</dbReference>
<organism evidence="3 4">
    <name type="scientific">Bradyrhizobium japonicum</name>
    <dbReference type="NCBI Taxonomy" id="375"/>
    <lineage>
        <taxon>Bacteria</taxon>
        <taxon>Pseudomonadati</taxon>
        <taxon>Pseudomonadota</taxon>
        <taxon>Alphaproteobacteria</taxon>
        <taxon>Hyphomicrobiales</taxon>
        <taxon>Nitrobacteraceae</taxon>
        <taxon>Bradyrhizobium</taxon>
    </lineage>
</organism>
<evidence type="ECO:0000256" key="2">
    <source>
        <dbReference type="SAM" id="MobiDB-lite"/>
    </source>
</evidence>
<feature type="region of interest" description="Disordered" evidence="2">
    <location>
        <begin position="140"/>
        <end position="159"/>
    </location>
</feature>